<dbReference type="GO" id="GO:0031177">
    <property type="term" value="F:phosphopantetheine binding"/>
    <property type="evidence" value="ECO:0007669"/>
    <property type="project" value="TreeGrafter"/>
</dbReference>
<gene>
    <name evidence="3" type="primary">cgc16</name>
    <name evidence="3" type="ORF">SAM23877_6672</name>
</gene>
<evidence type="ECO:0000259" key="2">
    <source>
        <dbReference type="Pfam" id="PF00668"/>
    </source>
</evidence>
<dbReference type="PANTHER" id="PTHR45527:SF1">
    <property type="entry name" value="FATTY ACID SYNTHASE"/>
    <property type="match status" value="1"/>
</dbReference>
<dbReference type="GO" id="GO:0005829">
    <property type="term" value="C:cytosol"/>
    <property type="evidence" value="ECO:0007669"/>
    <property type="project" value="TreeGrafter"/>
</dbReference>
<dbReference type="SUPFAM" id="SSF52777">
    <property type="entry name" value="CoA-dependent acyltransferases"/>
    <property type="match status" value="2"/>
</dbReference>
<evidence type="ECO:0000256" key="1">
    <source>
        <dbReference type="SAM" id="MobiDB-lite"/>
    </source>
</evidence>
<feature type="region of interest" description="Disordered" evidence="1">
    <location>
        <begin position="1"/>
        <end position="32"/>
    </location>
</feature>
<dbReference type="InterPro" id="IPR001242">
    <property type="entry name" value="Condensation_dom"/>
</dbReference>
<evidence type="ECO:0000313" key="3">
    <source>
        <dbReference type="EMBL" id="AKZ59717.1"/>
    </source>
</evidence>
<dbReference type="InterPro" id="IPR023213">
    <property type="entry name" value="CAT-like_dom_sf"/>
</dbReference>
<accession>A0A0K2B3Q3</accession>
<dbReference type="GO" id="GO:0008610">
    <property type="term" value="P:lipid biosynthetic process"/>
    <property type="evidence" value="ECO:0007669"/>
    <property type="project" value="UniProtKB-ARBA"/>
</dbReference>
<proteinExistence type="predicted"/>
<dbReference type="Gene3D" id="3.30.559.10">
    <property type="entry name" value="Chloramphenicol acetyltransferase-like domain"/>
    <property type="match status" value="1"/>
</dbReference>
<dbReference type="STRING" id="1889.SAM40697_6008"/>
<feature type="domain" description="Condensation" evidence="2">
    <location>
        <begin position="32"/>
        <end position="457"/>
    </location>
</feature>
<dbReference type="EMBL" id="CP012382">
    <property type="protein sequence ID" value="AKZ59717.1"/>
    <property type="molecule type" value="Genomic_DNA"/>
</dbReference>
<dbReference type="GO" id="GO:0009366">
    <property type="term" value="C:enterobactin synthetase complex"/>
    <property type="evidence" value="ECO:0007669"/>
    <property type="project" value="TreeGrafter"/>
</dbReference>
<dbReference type="CDD" id="cd19531">
    <property type="entry name" value="LCL_NRPS-like"/>
    <property type="match status" value="1"/>
</dbReference>
<name>A0A0K2B3Q3_STRA7</name>
<reference evidence="4" key="1">
    <citation type="journal article" date="2015" name="J. Biotechnol.">
        <title>Complete genome sequence of Streptomyces ambofaciens ATCC 23877, the spiramycin producer.</title>
        <authorList>
            <person name="Thibessard A."/>
            <person name="Haas D."/>
            <person name="Gerbaud C."/>
            <person name="Aigle B."/>
            <person name="Lautru S."/>
            <person name="Pernodet J.L."/>
            <person name="Leblond P."/>
        </authorList>
    </citation>
    <scope>NUCLEOTIDE SEQUENCE [LARGE SCALE GENOMIC DNA]</scope>
    <source>
        <strain evidence="4">ATCC 23877 / 3486 / DSM 40053 / JCM 4204 / NBRC 12836 / NRRL B-2516</strain>
    </source>
</reference>
<sequence>MGRQVTGDEGEARMEKRAGTPERTASRDGAGLPLSYAQQGMWFLERRAGTTRYADPMTFRLTGPLDARALRESIQELVRRHEALRTRFPVVDGRPVQAVAPDLAVPLPLTDLTALPAAEREDAAARFLAEDLRRPFDLARGPLVRAALLRLAPREHIVRITLHHLVSDAWSWWAVLLRELERLYAARLVRQPSPLPPVPTQYADFARWQHGWVTGPAYPEHLAYWKQALADVTPLPPLSLARPAPPRDARPPRTRWLTFPRPLYDRLRATARRERATVFMLLLAAFTRVLRRYVDTDDILVATRGGFRTRAEFEKAVGFFVNMLPVRTRVTEDGAFRDLLHQVRRTLLDVYAHRDVPFERLTADLGLWRPGFQPVISVCVSFQTTPEVPPALEGLDVTPVDHDPFSPYPLDLGFYEDAGTLRALLTHHPDQYDDTAAGRLLDDLHQVLDAACREPEDT</sequence>
<organism evidence="3 4">
    <name type="scientific">Streptomyces ambofaciens (strain ATCC 23877 / 3486 / DSM 40053 / JCM 4204 / NBRC 12836 / NRRL B-2516)</name>
    <dbReference type="NCBI Taxonomy" id="278992"/>
    <lineage>
        <taxon>Bacteria</taxon>
        <taxon>Bacillati</taxon>
        <taxon>Actinomycetota</taxon>
        <taxon>Actinomycetes</taxon>
        <taxon>Kitasatosporales</taxon>
        <taxon>Streptomycetaceae</taxon>
        <taxon>Streptomyces</taxon>
    </lineage>
</organism>
<dbReference type="GO" id="GO:0047527">
    <property type="term" value="F:2,3-dihydroxybenzoate-serine ligase activity"/>
    <property type="evidence" value="ECO:0007669"/>
    <property type="project" value="TreeGrafter"/>
</dbReference>
<dbReference type="AlphaFoldDB" id="A0A0K2B3Q3"/>
<feature type="compositionally biased region" description="Basic and acidic residues" evidence="1">
    <location>
        <begin position="10"/>
        <end position="26"/>
    </location>
</feature>
<dbReference type="KEGG" id="samb:SAM23877_6672"/>
<protein>
    <submittedName>
        <fullName evidence="3">Putative non ribosomal peptide synthetase condensation domain</fullName>
    </submittedName>
</protein>
<dbReference type="Gene3D" id="3.30.559.30">
    <property type="entry name" value="Nonribosomal peptide synthetase, condensation domain"/>
    <property type="match status" value="1"/>
</dbReference>
<dbReference type="Proteomes" id="UP000061018">
    <property type="component" value="Chromosome"/>
</dbReference>
<dbReference type="GO" id="GO:0043041">
    <property type="term" value="P:amino acid activation for nonribosomal peptide biosynthetic process"/>
    <property type="evidence" value="ECO:0007669"/>
    <property type="project" value="TreeGrafter"/>
</dbReference>
<dbReference type="Pfam" id="PF00668">
    <property type="entry name" value="Condensation"/>
    <property type="match status" value="1"/>
</dbReference>
<evidence type="ECO:0000313" key="4">
    <source>
        <dbReference type="Proteomes" id="UP000061018"/>
    </source>
</evidence>
<dbReference type="GO" id="GO:0009239">
    <property type="term" value="P:enterobactin biosynthetic process"/>
    <property type="evidence" value="ECO:0007669"/>
    <property type="project" value="TreeGrafter"/>
</dbReference>
<dbReference type="PANTHER" id="PTHR45527">
    <property type="entry name" value="NONRIBOSOMAL PEPTIDE SYNTHETASE"/>
    <property type="match status" value="1"/>
</dbReference>